<dbReference type="EMBL" id="NGJU01000011">
    <property type="protein sequence ID" value="RST95204.1"/>
    <property type="molecule type" value="Genomic_DNA"/>
</dbReference>
<organism evidence="9 10">
    <name type="scientific">Vagococcus salmoninarum</name>
    <dbReference type="NCBI Taxonomy" id="2739"/>
    <lineage>
        <taxon>Bacteria</taxon>
        <taxon>Bacillati</taxon>
        <taxon>Bacillota</taxon>
        <taxon>Bacilli</taxon>
        <taxon>Lactobacillales</taxon>
        <taxon>Enterococcaceae</taxon>
        <taxon>Vagococcus</taxon>
    </lineage>
</organism>
<evidence type="ECO:0000256" key="2">
    <source>
        <dbReference type="ARBA" id="ARBA00005695"/>
    </source>
</evidence>
<keyword evidence="4 7" id="KW-0732">Signal</keyword>
<dbReference type="OrthoDB" id="2255988at2"/>
<feature type="domain" description="Solute-binding protein family 5" evidence="8">
    <location>
        <begin position="83"/>
        <end position="468"/>
    </location>
</feature>
<dbReference type="Gene3D" id="3.90.76.10">
    <property type="entry name" value="Dipeptide-binding Protein, Domain 1"/>
    <property type="match status" value="1"/>
</dbReference>
<dbReference type="AlphaFoldDB" id="A0A429ZND2"/>
<dbReference type="Pfam" id="PF00496">
    <property type="entry name" value="SBP_bac_5"/>
    <property type="match status" value="1"/>
</dbReference>
<dbReference type="InterPro" id="IPR000914">
    <property type="entry name" value="SBP_5_dom"/>
</dbReference>
<proteinExistence type="inferred from homology"/>
<keyword evidence="10" id="KW-1185">Reference proteome</keyword>
<dbReference type="Proteomes" id="UP000287239">
    <property type="component" value="Unassembled WGS sequence"/>
</dbReference>
<dbReference type="GO" id="GO:0043190">
    <property type="term" value="C:ATP-binding cassette (ABC) transporter complex"/>
    <property type="evidence" value="ECO:0007669"/>
    <property type="project" value="InterPro"/>
</dbReference>
<dbReference type="GO" id="GO:0030288">
    <property type="term" value="C:outer membrane-bounded periplasmic space"/>
    <property type="evidence" value="ECO:0007669"/>
    <property type="project" value="UniProtKB-ARBA"/>
</dbReference>
<dbReference type="PANTHER" id="PTHR30290:SF10">
    <property type="entry name" value="PERIPLASMIC OLIGOPEPTIDE-BINDING PROTEIN-RELATED"/>
    <property type="match status" value="1"/>
</dbReference>
<gene>
    <name evidence="9" type="ORF">CBF35_08445</name>
</gene>
<dbReference type="FunFam" id="3.90.76.10:FF:000001">
    <property type="entry name" value="Oligopeptide ABC transporter substrate-binding protein"/>
    <property type="match status" value="1"/>
</dbReference>
<comment type="subcellular location">
    <subcellularLocation>
        <location evidence="1">Cell envelope</location>
    </subcellularLocation>
</comment>
<dbReference type="CDD" id="cd08504">
    <property type="entry name" value="PBP2_OppA"/>
    <property type="match status" value="1"/>
</dbReference>
<evidence type="ECO:0000313" key="10">
    <source>
        <dbReference type="Proteomes" id="UP000287239"/>
    </source>
</evidence>
<sequence length="550" mass="60738">MNKGADKMNKKPLVSILFLGLLMSLTACSTKDNKIEAGSVREVGISLDAELSTGDPALSQDSVSNEMLNQVMEGLLRLDNQGELSPAMATALPEVSSDGLTYTFKLNKEALWSDGSQVTADDFVFAWQRVADPITASNYANLMYYVKNGEAINLENADPKSLGVKAIDAETLEVTLAEPTTYFLSLLTSSTFFPLKEAYLKEQGTDFAMTSDSMLYNGPFTLTGWDGTNSQWVYQKNPDYWDAESVNIDIINNQVIKEIHTGFNLYQNDELAKINLTGEYAQQNASNPDLVSELDARSTYLEIDHVNHPALKNKKLRQAIALSLSNEEIADNIIQDGSKALHGLIPTGLMSNPTSKVDFREDTGNYLAPDLAKAQSLCEEAQKELKMTELDLEILIDDDDTTKKVAEAMQASLETNLPGLKLTLKRVPKKLRVELGDKGEFDLLLSGWGADKLDGTAFLDLFTTDSSFNSGSFSNLEYDALLEKIHTTWTNDPQARYEAMVAAEKILLDEVGIVPLYQKSQTSLIKPYLKGLVNYPVGAVNYKYVTLEEK</sequence>
<evidence type="ECO:0000256" key="7">
    <source>
        <dbReference type="SAM" id="SignalP"/>
    </source>
</evidence>
<dbReference type="InterPro" id="IPR030678">
    <property type="entry name" value="Peptide/Ni-bd"/>
</dbReference>
<keyword evidence="3" id="KW-0813">Transport</keyword>
<dbReference type="GO" id="GO:1904680">
    <property type="term" value="F:peptide transmembrane transporter activity"/>
    <property type="evidence" value="ECO:0007669"/>
    <property type="project" value="TreeGrafter"/>
</dbReference>
<evidence type="ECO:0000256" key="4">
    <source>
        <dbReference type="ARBA" id="ARBA00022729"/>
    </source>
</evidence>
<evidence type="ECO:0000313" key="9">
    <source>
        <dbReference type="EMBL" id="RST95204.1"/>
    </source>
</evidence>
<evidence type="ECO:0000256" key="5">
    <source>
        <dbReference type="ARBA" id="ARBA00022856"/>
    </source>
</evidence>
<keyword evidence="5" id="KW-0571">Peptide transport</keyword>
<protein>
    <recommendedName>
        <fullName evidence="8">Solute-binding protein family 5 domain-containing protein</fullName>
    </recommendedName>
</protein>
<dbReference type="Gene3D" id="3.40.190.10">
    <property type="entry name" value="Periplasmic binding protein-like II"/>
    <property type="match status" value="1"/>
</dbReference>
<dbReference type="PROSITE" id="PS51257">
    <property type="entry name" value="PROKAR_LIPOPROTEIN"/>
    <property type="match status" value="1"/>
</dbReference>
<comment type="caution">
    <text evidence="9">The sequence shown here is derived from an EMBL/GenBank/DDBJ whole genome shotgun (WGS) entry which is preliminary data.</text>
</comment>
<evidence type="ECO:0000259" key="8">
    <source>
        <dbReference type="Pfam" id="PF00496"/>
    </source>
</evidence>
<accession>A0A429ZND2</accession>
<dbReference type="InterPro" id="IPR039424">
    <property type="entry name" value="SBP_5"/>
</dbReference>
<feature type="chain" id="PRO_5039048704" description="Solute-binding protein family 5 domain-containing protein" evidence="7">
    <location>
        <begin position="30"/>
        <end position="550"/>
    </location>
</feature>
<dbReference type="PANTHER" id="PTHR30290">
    <property type="entry name" value="PERIPLASMIC BINDING COMPONENT OF ABC TRANSPORTER"/>
    <property type="match status" value="1"/>
</dbReference>
<name>A0A429ZND2_9ENTE</name>
<dbReference type="PIRSF" id="PIRSF002741">
    <property type="entry name" value="MppA"/>
    <property type="match status" value="1"/>
</dbReference>
<dbReference type="Gene3D" id="3.10.105.10">
    <property type="entry name" value="Dipeptide-binding Protein, Domain 3"/>
    <property type="match status" value="1"/>
</dbReference>
<evidence type="ECO:0000256" key="6">
    <source>
        <dbReference type="SAM" id="Coils"/>
    </source>
</evidence>
<evidence type="ECO:0000256" key="1">
    <source>
        <dbReference type="ARBA" id="ARBA00004196"/>
    </source>
</evidence>
<dbReference type="FunFam" id="3.10.105.10:FF:000001">
    <property type="entry name" value="Oligopeptide ABC transporter, oligopeptide-binding protein"/>
    <property type="match status" value="1"/>
</dbReference>
<keyword evidence="6" id="KW-0175">Coiled coil</keyword>
<evidence type="ECO:0000256" key="3">
    <source>
        <dbReference type="ARBA" id="ARBA00022448"/>
    </source>
</evidence>
<dbReference type="SUPFAM" id="SSF53850">
    <property type="entry name" value="Periplasmic binding protein-like II"/>
    <property type="match status" value="1"/>
</dbReference>
<reference evidence="9 10" key="1">
    <citation type="submission" date="2017-05" db="EMBL/GenBank/DDBJ databases">
        <title>Vagococcus spp. assemblies.</title>
        <authorList>
            <person name="Gulvik C.A."/>
        </authorList>
    </citation>
    <scope>NUCLEOTIDE SEQUENCE [LARGE SCALE GENOMIC DNA]</scope>
    <source>
        <strain evidence="9 10">NCFB 2777</strain>
    </source>
</reference>
<feature type="signal peptide" evidence="7">
    <location>
        <begin position="1"/>
        <end position="29"/>
    </location>
</feature>
<feature type="coiled-coil region" evidence="6">
    <location>
        <begin position="371"/>
        <end position="398"/>
    </location>
</feature>
<comment type="similarity">
    <text evidence="2">Belongs to the bacterial solute-binding protein 5 family.</text>
</comment>
<keyword evidence="5" id="KW-0653">Protein transport</keyword>
<dbReference type="GO" id="GO:0015833">
    <property type="term" value="P:peptide transport"/>
    <property type="evidence" value="ECO:0007669"/>
    <property type="project" value="UniProtKB-KW"/>
</dbReference>